<evidence type="ECO:0000313" key="2">
    <source>
        <dbReference type="EMBL" id="MBD8023669.1"/>
    </source>
</evidence>
<dbReference type="Proteomes" id="UP000602532">
    <property type="component" value="Unassembled WGS sequence"/>
</dbReference>
<dbReference type="SMART" id="SM00052">
    <property type="entry name" value="EAL"/>
    <property type="match status" value="1"/>
</dbReference>
<dbReference type="PROSITE" id="PS50883">
    <property type="entry name" value="EAL"/>
    <property type="match status" value="1"/>
</dbReference>
<dbReference type="Gene3D" id="3.20.20.450">
    <property type="entry name" value="EAL domain"/>
    <property type="match status" value="1"/>
</dbReference>
<dbReference type="InterPro" id="IPR001633">
    <property type="entry name" value="EAL_dom"/>
</dbReference>
<evidence type="ECO:0000259" key="1">
    <source>
        <dbReference type="PROSITE" id="PS50883"/>
    </source>
</evidence>
<dbReference type="RefSeq" id="WP_191765995.1">
    <property type="nucleotide sequence ID" value="NZ_JACSPM010000002.1"/>
</dbReference>
<feature type="domain" description="EAL" evidence="1">
    <location>
        <begin position="4"/>
        <end position="253"/>
    </location>
</feature>
<protein>
    <submittedName>
        <fullName evidence="2">EAL domain-containing protein</fullName>
    </submittedName>
</protein>
<dbReference type="PANTHER" id="PTHR33121">
    <property type="entry name" value="CYCLIC DI-GMP PHOSPHODIESTERASE PDEF"/>
    <property type="match status" value="1"/>
</dbReference>
<evidence type="ECO:0000313" key="3">
    <source>
        <dbReference type="Proteomes" id="UP000602532"/>
    </source>
</evidence>
<dbReference type="CDD" id="cd01948">
    <property type="entry name" value="EAL"/>
    <property type="match status" value="1"/>
</dbReference>
<dbReference type="SUPFAM" id="SSF141868">
    <property type="entry name" value="EAL domain-like"/>
    <property type="match status" value="1"/>
</dbReference>
<organism evidence="2 3">
    <name type="scientific">Microbacterium gallinarum</name>
    <dbReference type="NCBI Taxonomy" id="2762209"/>
    <lineage>
        <taxon>Bacteria</taxon>
        <taxon>Bacillati</taxon>
        <taxon>Actinomycetota</taxon>
        <taxon>Actinomycetes</taxon>
        <taxon>Micrococcales</taxon>
        <taxon>Microbacteriaceae</taxon>
        <taxon>Microbacterium</taxon>
    </lineage>
</organism>
<name>A0ABR8X2W9_9MICO</name>
<dbReference type="EMBL" id="JACSPM010000002">
    <property type="protein sequence ID" value="MBD8023669.1"/>
    <property type="molecule type" value="Genomic_DNA"/>
</dbReference>
<sequence length="253" mass="26876">MLTSEDLAADLAAAVGGPEIYAVYQPQVSLETGSIVAAEALCRWEHPSYGDIDPETMIAVAERSGVIHALGRRMLAEGLRAQAEWHESSRPWAVAVNVSPLQFADDSFATHVAEEYRRRRAASGALIVELTSDEAVDDPVVLAQLRSLGEIGVEVSLSGYGEGSLPFQSVPRPPLTEVKIPGRLVRSADGPALASLREAVTIAHDAGLRVVAEGVETLTHLDVAVELGCDRVQGFLIRHPDSEIAFPGSGAPN</sequence>
<dbReference type="InterPro" id="IPR035919">
    <property type="entry name" value="EAL_sf"/>
</dbReference>
<reference evidence="2 3" key="1">
    <citation type="submission" date="2020-08" db="EMBL/GenBank/DDBJ databases">
        <title>A Genomic Blueprint of the Chicken Gut Microbiome.</title>
        <authorList>
            <person name="Gilroy R."/>
            <person name="Ravi A."/>
            <person name="Getino M."/>
            <person name="Pursley I."/>
            <person name="Horton D.L."/>
            <person name="Alikhan N.-F."/>
            <person name="Baker D."/>
            <person name="Gharbi K."/>
            <person name="Hall N."/>
            <person name="Watson M."/>
            <person name="Adriaenssens E.M."/>
            <person name="Foster-Nyarko E."/>
            <person name="Jarju S."/>
            <person name="Secka A."/>
            <person name="Antonio M."/>
            <person name="Oren A."/>
            <person name="Chaudhuri R."/>
            <person name="La Ragione R.M."/>
            <person name="Hildebrand F."/>
            <person name="Pallen M.J."/>
        </authorList>
    </citation>
    <scope>NUCLEOTIDE SEQUENCE [LARGE SCALE GENOMIC DNA]</scope>
    <source>
        <strain evidence="2 3">Sa1CUA4</strain>
    </source>
</reference>
<accession>A0ABR8X2W9</accession>
<dbReference type="PANTHER" id="PTHR33121:SF79">
    <property type="entry name" value="CYCLIC DI-GMP PHOSPHODIESTERASE PDED-RELATED"/>
    <property type="match status" value="1"/>
</dbReference>
<comment type="caution">
    <text evidence="2">The sequence shown here is derived from an EMBL/GenBank/DDBJ whole genome shotgun (WGS) entry which is preliminary data.</text>
</comment>
<dbReference type="Pfam" id="PF00563">
    <property type="entry name" value="EAL"/>
    <property type="match status" value="1"/>
</dbReference>
<proteinExistence type="predicted"/>
<dbReference type="InterPro" id="IPR050706">
    <property type="entry name" value="Cyclic-di-GMP_PDE-like"/>
</dbReference>
<gene>
    <name evidence="2" type="ORF">H9622_08705</name>
</gene>
<keyword evidence="3" id="KW-1185">Reference proteome</keyword>